<dbReference type="GO" id="GO:0019867">
    <property type="term" value="C:outer membrane"/>
    <property type="evidence" value="ECO:0007669"/>
    <property type="project" value="InterPro"/>
</dbReference>
<gene>
    <name evidence="5" type="ORF">CNX70_18495</name>
</gene>
<reference evidence="5 6" key="1">
    <citation type="submission" date="2017-09" db="EMBL/GenBank/DDBJ databases">
        <title>Complete genome sequence of Janthinobacterium svalbardensis PAMC 27463.</title>
        <authorList>
            <person name="Cho Y.-J."/>
            <person name="Cho A."/>
            <person name="Kim O.-S."/>
            <person name="Lee J.-I."/>
        </authorList>
    </citation>
    <scope>NUCLEOTIDE SEQUENCE [LARGE SCALE GENOMIC DNA]</scope>
    <source>
        <strain evidence="5 6">PAMC 27463</strain>
    </source>
</reference>
<evidence type="ECO:0000256" key="2">
    <source>
        <dbReference type="ARBA" id="ARBA00023136"/>
    </source>
</evidence>
<dbReference type="AlphaFoldDB" id="A0A290WYE5"/>
<dbReference type="RefSeq" id="WP_096235976.1">
    <property type="nucleotide sequence ID" value="NZ_CP023422.1"/>
</dbReference>
<accession>A0A290WYE5</accession>
<organism evidence="5 6">
    <name type="scientific">Janthinobacterium svalbardensis</name>
    <dbReference type="NCBI Taxonomy" id="368607"/>
    <lineage>
        <taxon>Bacteria</taxon>
        <taxon>Pseudomonadati</taxon>
        <taxon>Pseudomonadota</taxon>
        <taxon>Betaproteobacteria</taxon>
        <taxon>Burkholderiales</taxon>
        <taxon>Oxalobacteraceae</taxon>
        <taxon>Janthinobacterium</taxon>
    </lineage>
</organism>
<keyword evidence="2" id="KW-0472">Membrane</keyword>
<feature type="region of interest" description="Disordered" evidence="3">
    <location>
        <begin position="83"/>
        <end position="110"/>
    </location>
</feature>
<keyword evidence="6" id="KW-1185">Reference proteome</keyword>
<dbReference type="PANTHER" id="PTHR35603">
    <property type="match status" value="1"/>
</dbReference>
<dbReference type="Pfam" id="PF05433">
    <property type="entry name" value="Rick_17kDa_Anti"/>
    <property type="match status" value="1"/>
</dbReference>
<dbReference type="Proteomes" id="UP000218437">
    <property type="component" value="Chromosome"/>
</dbReference>
<evidence type="ECO:0000313" key="6">
    <source>
        <dbReference type="Proteomes" id="UP000218437"/>
    </source>
</evidence>
<proteinExistence type="predicted"/>
<dbReference type="PANTHER" id="PTHR35603:SF2">
    <property type="entry name" value="OUTER MEMBRANE LIPOPROTEIN"/>
    <property type="match status" value="1"/>
</dbReference>
<dbReference type="InterPro" id="IPR051407">
    <property type="entry name" value="Bact_OM_lipoprot/Surf_antigen"/>
</dbReference>
<evidence type="ECO:0000313" key="5">
    <source>
        <dbReference type="EMBL" id="ATD61929.1"/>
    </source>
</evidence>
<feature type="domain" description="Glycine zipper 2TM" evidence="4">
    <location>
        <begin position="126"/>
        <end position="165"/>
    </location>
</feature>
<evidence type="ECO:0000259" key="4">
    <source>
        <dbReference type="Pfam" id="PF05433"/>
    </source>
</evidence>
<name>A0A290WYE5_9BURK</name>
<comment type="subcellular location">
    <subcellularLocation>
        <location evidence="1">Membrane</location>
    </subcellularLocation>
</comment>
<dbReference type="EMBL" id="CP023422">
    <property type="protein sequence ID" value="ATD61929.1"/>
    <property type="molecule type" value="Genomic_DNA"/>
</dbReference>
<evidence type="ECO:0000256" key="3">
    <source>
        <dbReference type="SAM" id="MobiDB-lite"/>
    </source>
</evidence>
<dbReference type="InterPro" id="IPR008816">
    <property type="entry name" value="Gly_zipper_2TM_dom"/>
</dbReference>
<sequence>METTTTSNRIHPLMAAAAVSLTLVSLVGAAAIAGILPNSHSAAVTSPTAEQMSSSSAPLAQQSVPAPVVREIVRYKTVVHHEYPRRHQSTRDSDHAQLAQADQSRDYRQTTAYQQPAPVAQNSPLGIGIGALVGGLVGSHVGGGNGRTLAAIAGAVGGGYVGNEIAKRNQFVGQQ</sequence>
<protein>
    <recommendedName>
        <fullName evidence="4">Glycine zipper 2TM domain-containing protein</fullName>
    </recommendedName>
</protein>
<dbReference type="KEGG" id="jsv:CNX70_18495"/>
<evidence type="ECO:0000256" key="1">
    <source>
        <dbReference type="ARBA" id="ARBA00004370"/>
    </source>
</evidence>